<feature type="transmembrane region" description="Helical" evidence="6">
    <location>
        <begin position="480"/>
        <end position="499"/>
    </location>
</feature>
<feature type="transmembrane region" description="Helical" evidence="6">
    <location>
        <begin position="374"/>
        <end position="396"/>
    </location>
</feature>
<feature type="transmembrane region" description="Helical" evidence="6">
    <location>
        <begin position="225"/>
        <end position="243"/>
    </location>
</feature>
<dbReference type="GO" id="GO:0005886">
    <property type="term" value="C:plasma membrane"/>
    <property type="evidence" value="ECO:0007669"/>
    <property type="project" value="TreeGrafter"/>
</dbReference>
<feature type="transmembrane region" description="Helical" evidence="6">
    <location>
        <begin position="110"/>
        <end position="127"/>
    </location>
</feature>
<dbReference type="SUPFAM" id="SSF103473">
    <property type="entry name" value="MFS general substrate transporter"/>
    <property type="match status" value="1"/>
</dbReference>
<dbReference type="EMBL" id="HG793226">
    <property type="protein sequence ID" value="CRL31243.1"/>
    <property type="molecule type" value="Genomic_DNA"/>
</dbReference>
<feature type="transmembrane region" description="Helical" evidence="6">
    <location>
        <begin position="67"/>
        <end position="90"/>
    </location>
</feature>
<dbReference type="InterPro" id="IPR020846">
    <property type="entry name" value="MFS_dom"/>
</dbReference>
<feature type="transmembrane region" description="Helical" evidence="6">
    <location>
        <begin position="444"/>
        <end position="468"/>
    </location>
</feature>
<dbReference type="PROSITE" id="PS50850">
    <property type="entry name" value="MFS"/>
    <property type="match status" value="1"/>
</dbReference>
<feature type="transmembrane region" description="Helical" evidence="6">
    <location>
        <begin position="511"/>
        <end position="533"/>
    </location>
</feature>
<feature type="transmembrane region" description="Helical" evidence="6">
    <location>
        <begin position="134"/>
        <end position="151"/>
    </location>
</feature>
<feature type="transmembrane region" description="Helical" evidence="6">
    <location>
        <begin position="349"/>
        <end position="368"/>
    </location>
</feature>
<protein>
    <submittedName>
        <fullName evidence="8">Sucrose/H+ symporter, plant</fullName>
    </submittedName>
</protein>
<feature type="transmembrane region" description="Helical" evidence="6">
    <location>
        <begin position="417"/>
        <end position="438"/>
    </location>
</feature>
<organism evidence="8 9">
    <name type="scientific">Penicillium camemberti (strain FM 013)</name>
    <dbReference type="NCBI Taxonomy" id="1429867"/>
    <lineage>
        <taxon>Eukaryota</taxon>
        <taxon>Fungi</taxon>
        <taxon>Dikarya</taxon>
        <taxon>Ascomycota</taxon>
        <taxon>Pezizomycotina</taxon>
        <taxon>Eurotiomycetes</taxon>
        <taxon>Eurotiomycetidae</taxon>
        <taxon>Eurotiales</taxon>
        <taxon>Aspergillaceae</taxon>
        <taxon>Penicillium</taxon>
    </lineage>
</organism>
<evidence type="ECO:0000259" key="7">
    <source>
        <dbReference type="PROSITE" id="PS50850"/>
    </source>
</evidence>
<evidence type="ECO:0000256" key="1">
    <source>
        <dbReference type="ARBA" id="ARBA00004141"/>
    </source>
</evidence>
<evidence type="ECO:0000313" key="8">
    <source>
        <dbReference type="EMBL" id="CRL31243.1"/>
    </source>
</evidence>
<feature type="region of interest" description="Disordered" evidence="5">
    <location>
        <begin position="262"/>
        <end position="281"/>
    </location>
</feature>
<dbReference type="Gene3D" id="1.20.1250.20">
    <property type="entry name" value="MFS general substrate transporter like domains"/>
    <property type="match status" value="1"/>
</dbReference>
<evidence type="ECO:0000313" key="9">
    <source>
        <dbReference type="Proteomes" id="UP000053732"/>
    </source>
</evidence>
<dbReference type="Pfam" id="PF07690">
    <property type="entry name" value="MFS_1"/>
    <property type="match status" value="1"/>
</dbReference>
<name>A0A0G4PYG3_PENC3</name>
<keyword evidence="3 6" id="KW-1133">Transmembrane helix</keyword>
<gene>
    <name evidence="8" type="ORF">PCAMFM013_S095g000005</name>
</gene>
<dbReference type="PANTHER" id="PTHR23502:SF50">
    <property type="entry name" value="TRANSPORTER, PUTATIVE (AFU_ORTHOLOGUE AFUA_5G00430)-RELATED"/>
    <property type="match status" value="1"/>
</dbReference>
<dbReference type="InterPro" id="IPR036259">
    <property type="entry name" value="MFS_trans_sf"/>
</dbReference>
<feature type="transmembrane region" description="Helical" evidence="6">
    <location>
        <begin position="195"/>
        <end position="213"/>
    </location>
</feature>
<comment type="subcellular location">
    <subcellularLocation>
        <location evidence="1">Membrane</location>
        <topology evidence="1">Multi-pass membrane protein</topology>
    </subcellularLocation>
</comment>
<proteinExistence type="predicted"/>
<evidence type="ECO:0000256" key="6">
    <source>
        <dbReference type="SAM" id="Phobius"/>
    </source>
</evidence>
<dbReference type="AlphaFoldDB" id="A0A0G4PYG3"/>
<keyword evidence="9" id="KW-1185">Reference proteome</keyword>
<keyword evidence="4 6" id="KW-0472">Membrane</keyword>
<evidence type="ECO:0000256" key="5">
    <source>
        <dbReference type="SAM" id="MobiDB-lite"/>
    </source>
</evidence>
<feature type="domain" description="Major facilitator superfamily (MFS) profile" evidence="7">
    <location>
        <begin position="68"/>
        <end position="534"/>
    </location>
</feature>
<dbReference type="GO" id="GO:0022857">
    <property type="term" value="F:transmembrane transporter activity"/>
    <property type="evidence" value="ECO:0007669"/>
    <property type="project" value="InterPro"/>
</dbReference>
<sequence>MAATHVNIDGASFDGASFEGGGIRPPGTFRLISEDGTEIHGQRAVMLDPVPTNDPNEPLNWSTIRKAVNFTIVLGMTVVVFTALSIQGIFWQQMTVDLQVSYPELNQAMSVNFVGLATGCVLFIPLAQKFGRRPVYIVSAAIMLVTTFWSARLDSLAELYIANLLQGLAGATNETIVEITISDIFFVHHRGSMNGLYMTMVMIGSFLTPMAAGAQATRQGWRWSYQTLGIFNAIFFILFLILYEETKYAPVLNGHPRAGAEIEEDFPTPADPDHKSGVQPDAKAALPAEPTTFHHELDLSIRMNSWRKRLAFWTPTPEPISPYFYRPFYVLFHFPTVFFTGLQYASGMVWLTITANVMALVFPMPPYLFTPEQIGFMSLGPFVGNLIGAFYGGLLGDRSILYFSRKNKGFYEPEMRLYILHLPALLMAGGLIMFGITVSRGMHWIYISIGGAFFGFGLGSIADAALTLVIDSYRDITGDAFTGIAFLRNAICIGIPFAITPWVERDGLQNMFIACGFINLGISLLIIPMVFYGKRSRAGLAARYYRLVEQQGSNHHG</sequence>
<evidence type="ECO:0000256" key="4">
    <source>
        <dbReference type="ARBA" id="ARBA00023136"/>
    </source>
</evidence>
<dbReference type="PANTHER" id="PTHR23502">
    <property type="entry name" value="MAJOR FACILITATOR SUPERFAMILY"/>
    <property type="match status" value="1"/>
</dbReference>
<feature type="transmembrane region" description="Helical" evidence="6">
    <location>
        <begin position="323"/>
        <end position="342"/>
    </location>
</feature>
<dbReference type="Proteomes" id="UP000053732">
    <property type="component" value="Unassembled WGS sequence"/>
</dbReference>
<evidence type="ECO:0000256" key="2">
    <source>
        <dbReference type="ARBA" id="ARBA00022692"/>
    </source>
</evidence>
<dbReference type="STRING" id="1429867.A0A0G4PYG3"/>
<dbReference type="InterPro" id="IPR011701">
    <property type="entry name" value="MFS"/>
</dbReference>
<evidence type="ECO:0000256" key="3">
    <source>
        <dbReference type="ARBA" id="ARBA00022989"/>
    </source>
</evidence>
<keyword evidence="2 6" id="KW-0812">Transmembrane</keyword>
<accession>A0A0G4PYG3</accession>
<reference evidence="8 9" key="1">
    <citation type="journal article" date="2014" name="Nat. Commun.">
        <title>Multiple recent horizontal transfers of a large genomic region in cheese making fungi.</title>
        <authorList>
            <person name="Cheeseman K."/>
            <person name="Ropars J."/>
            <person name="Renault P."/>
            <person name="Dupont J."/>
            <person name="Gouzy J."/>
            <person name="Branca A."/>
            <person name="Abraham A.L."/>
            <person name="Ceppi M."/>
            <person name="Conseiller E."/>
            <person name="Debuchy R."/>
            <person name="Malagnac F."/>
            <person name="Goarin A."/>
            <person name="Silar P."/>
            <person name="Lacoste S."/>
            <person name="Sallet E."/>
            <person name="Bensimon A."/>
            <person name="Giraud T."/>
            <person name="Brygoo Y."/>
        </authorList>
    </citation>
    <scope>NUCLEOTIDE SEQUENCE [LARGE SCALE GENOMIC DNA]</scope>
    <source>
        <strain evidence="9">FM 013</strain>
    </source>
</reference>